<proteinExistence type="predicted"/>
<sequence>MELRIFHFQTNLDFVINFFDSTLTSLSCWEKIFRINSYQLSIMCQVFYKKFKNREIKINYVVSNQYKYSVMLKLKLILVRSEDINVKKTLDKYKIFFIL</sequence>
<name>A0A381V334_9ZZZZ</name>
<evidence type="ECO:0000313" key="1">
    <source>
        <dbReference type="EMBL" id="SVA34614.1"/>
    </source>
</evidence>
<reference evidence="1" key="1">
    <citation type="submission" date="2018-05" db="EMBL/GenBank/DDBJ databases">
        <authorList>
            <person name="Lanie J.A."/>
            <person name="Ng W.-L."/>
            <person name="Kazmierczak K.M."/>
            <person name="Andrzejewski T.M."/>
            <person name="Davidsen T.M."/>
            <person name="Wayne K.J."/>
            <person name="Tettelin H."/>
            <person name="Glass J.I."/>
            <person name="Rusch D."/>
            <person name="Podicherti R."/>
            <person name="Tsui H.-C.T."/>
            <person name="Winkler M.E."/>
        </authorList>
    </citation>
    <scope>NUCLEOTIDE SEQUENCE</scope>
</reference>
<gene>
    <name evidence="1" type="ORF">METZ01_LOCUS87468</name>
</gene>
<dbReference type="EMBL" id="UINC01007691">
    <property type="protein sequence ID" value="SVA34614.1"/>
    <property type="molecule type" value="Genomic_DNA"/>
</dbReference>
<organism evidence="1">
    <name type="scientific">marine metagenome</name>
    <dbReference type="NCBI Taxonomy" id="408172"/>
    <lineage>
        <taxon>unclassified sequences</taxon>
        <taxon>metagenomes</taxon>
        <taxon>ecological metagenomes</taxon>
    </lineage>
</organism>
<dbReference type="AlphaFoldDB" id="A0A381V334"/>
<accession>A0A381V334</accession>
<protein>
    <submittedName>
        <fullName evidence="1">Uncharacterized protein</fullName>
    </submittedName>
</protein>